<comment type="caution">
    <text evidence="2">The sequence shown here is derived from an EMBL/GenBank/DDBJ whole genome shotgun (WGS) entry which is preliminary data.</text>
</comment>
<organism evidence="2 3">
    <name type="scientific">Rhamnella rubrinervis</name>
    <dbReference type="NCBI Taxonomy" id="2594499"/>
    <lineage>
        <taxon>Eukaryota</taxon>
        <taxon>Viridiplantae</taxon>
        <taxon>Streptophyta</taxon>
        <taxon>Embryophyta</taxon>
        <taxon>Tracheophyta</taxon>
        <taxon>Spermatophyta</taxon>
        <taxon>Magnoliopsida</taxon>
        <taxon>eudicotyledons</taxon>
        <taxon>Gunneridae</taxon>
        <taxon>Pentapetalae</taxon>
        <taxon>rosids</taxon>
        <taxon>fabids</taxon>
        <taxon>Rosales</taxon>
        <taxon>Rhamnaceae</taxon>
        <taxon>rhamnoid group</taxon>
        <taxon>Rhamneae</taxon>
        <taxon>Rhamnella</taxon>
    </lineage>
</organism>
<reference evidence="2" key="1">
    <citation type="submission" date="2020-03" db="EMBL/GenBank/DDBJ databases">
        <title>A high-quality chromosome-level genome assembly of a woody plant with both climbing and erect habits, Rhamnella rubrinervis.</title>
        <authorList>
            <person name="Lu Z."/>
            <person name="Yang Y."/>
            <person name="Zhu X."/>
            <person name="Sun Y."/>
        </authorList>
    </citation>
    <scope>NUCLEOTIDE SEQUENCE</scope>
    <source>
        <strain evidence="2">BYM</strain>
        <tissue evidence="2">Leaf</tissue>
    </source>
</reference>
<feature type="region of interest" description="Disordered" evidence="1">
    <location>
        <begin position="1"/>
        <end position="30"/>
    </location>
</feature>
<accession>A0A8K0GRC0</accession>
<sequence length="317" mass="34023">MRATDAAHPQVVCHGRLSAQGPRTIKSPSSMRAQEAACPGSRALGAIHPGMPHAPGMSDGSSSDRERYLTVQGENSTYPTMTVEGMKKKLSEMRKSGPREKRGNDGSESSQNQSKKSKFSGLSLPPLTPSSFLSRSFSLGSSSTSTPLVSGSGSFILPTQLPSINIPVVHTLEGSSSTISMSVPPELSYFVKCSTKILSLATINEMETIPSDVQASLLTTLRVKMGYMALRQQATMAQLHSEIIDLRRGMMDQRVTISELEEKGRRTDAENRLKSDKIKQKLLDLDLSQVYEADVGDTSTGGIGGTEDAGAKDTIVE</sequence>
<protein>
    <submittedName>
        <fullName evidence="2">Uncharacterized protein</fullName>
    </submittedName>
</protein>
<feature type="region of interest" description="Disordered" evidence="1">
    <location>
        <begin position="91"/>
        <end position="123"/>
    </location>
</feature>
<feature type="compositionally biased region" description="Basic and acidic residues" evidence="1">
    <location>
        <begin position="91"/>
        <end position="105"/>
    </location>
</feature>
<feature type="region of interest" description="Disordered" evidence="1">
    <location>
        <begin position="48"/>
        <end position="67"/>
    </location>
</feature>
<dbReference type="EMBL" id="VOIH02000010">
    <property type="protein sequence ID" value="KAF3434561.1"/>
    <property type="molecule type" value="Genomic_DNA"/>
</dbReference>
<dbReference type="AlphaFoldDB" id="A0A8K0GRC0"/>
<proteinExistence type="predicted"/>
<feature type="region of interest" description="Disordered" evidence="1">
    <location>
        <begin position="296"/>
        <end position="317"/>
    </location>
</feature>
<dbReference type="Proteomes" id="UP000796880">
    <property type="component" value="Unassembled WGS sequence"/>
</dbReference>
<evidence type="ECO:0000313" key="3">
    <source>
        <dbReference type="Proteomes" id="UP000796880"/>
    </source>
</evidence>
<feature type="compositionally biased region" description="Low complexity" evidence="1">
    <location>
        <begin position="107"/>
        <end position="123"/>
    </location>
</feature>
<keyword evidence="3" id="KW-1185">Reference proteome</keyword>
<name>A0A8K0GRC0_9ROSA</name>
<evidence type="ECO:0000313" key="2">
    <source>
        <dbReference type="EMBL" id="KAF3434561.1"/>
    </source>
</evidence>
<gene>
    <name evidence="2" type="ORF">FNV43_RR21646</name>
</gene>
<evidence type="ECO:0000256" key="1">
    <source>
        <dbReference type="SAM" id="MobiDB-lite"/>
    </source>
</evidence>